<feature type="region of interest" description="Disordered" evidence="1">
    <location>
        <begin position="1"/>
        <end position="31"/>
    </location>
</feature>
<feature type="region of interest" description="Disordered" evidence="1">
    <location>
        <begin position="47"/>
        <end position="118"/>
    </location>
</feature>
<evidence type="ECO:0000256" key="1">
    <source>
        <dbReference type="SAM" id="MobiDB-lite"/>
    </source>
</evidence>
<sequence>MAPPAQASPSDSSREAPGNPRTINKGTEQEEGALAPYLLILGHKASATKEEEQIVSPTPAIGRLSSAREPARHGWTPCRSEGESANEEYLPKNADTSGGGSVPDYTNKRTEDSPPTNLKTHVLLGLEAHELGRVATRR</sequence>
<dbReference type="EMBL" id="JANPWB010000010">
    <property type="protein sequence ID" value="KAJ1136871.1"/>
    <property type="molecule type" value="Genomic_DNA"/>
</dbReference>
<name>A0AAV7QBP9_PLEWA</name>
<reference evidence="2" key="1">
    <citation type="journal article" date="2022" name="bioRxiv">
        <title>Sequencing and chromosome-scale assembly of the giantPleurodeles waltlgenome.</title>
        <authorList>
            <person name="Brown T."/>
            <person name="Elewa A."/>
            <person name="Iarovenko S."/>
            <person name="Subramanian E."/>
            <person name="Araus A.J."/>
            <person name="Petzold A."/>
            <person name="Susuki M."/>
            <person name="Suzuki K.-i.T."/>
            <person name="Hayashi T."/>
            <person name="Toyoda A."/>
            <person name="Oliveira C."/>
            <person name="Osipova E."/>
            <person name="Leigh N.D."/>
            <person name="Simon A."/>
            <person name="Yun M.H."/>
        </authorList>
    </citation>
    <scope>NUCLEOTIDE SEQUENCE</scope>
    <source>
        <strain evidence="2">20211129_DDA</strain>
        <tissue evidence="2">Liver</tissue>
    </source>
</reference>
<dbReference type="AlphaFoldDB" id="A0AAV7QBP9"/>
<feature type="compositionally biased region" description="Low complexity" evidence="1">
    <location>
        <begin position="1"/>
        <end position="11"/>
    </location>
</feature>
<comment type="caution">
    <text evidence="2">The sequence shown here is derived from an EMBL/GenBank/DDBJ whole genome shotgun (WGS) entry which is preliminary data.</text>
</comment>
<evidence type="ECO:0000313" key="2">
    <source>
        <dbReference type="EMBL" id="KAJ1136871.1"/>
    </source>
</evidence>
<accession>A0AAV7QBP9</accession>
<proteinExistence type="predicted"/>
<evidence type="ECO:0000313" key="3">
    <source>
        <dbReference type="Proteomes" id="UP001066276"/>
    </source>
</evidence>
<organism evidence="2 3">
    <name type="scientific">Pleurodeles waltl</name>
    <name type="common">Iberian ribbed newt</name>
    <dbReference type="NCBI Taxonomy" id="8319"/>
    <lineage>
        <taxon>Eukaryota</taxon>
        <taxon>Metazoa</taxon>
        <taxon>Chordata</taxon>
        <taxon>Craniata</taxon>
        <taxon>Vertebrata</taxon>
        <taxon>Euteleostomi</taxon>
        <taxon>Amphibia</taxon>
        <taxon>Batrachia</taxon>
        <taxon>Caudata</taxon>
        <taxon>Salamandroidea</taxon>
        <taxon>Salamandridae</taxon>
        <taxon>Pleurodelinae</taxon>
        <taxon>Pleurodeles</taxon>
    </lineage>
</organism>
<keyword evidence="3" id="KW-1185">Reference proteome</keyword>
<protein>
    <submittedName>
        <fullName evidence="2">Uncharacterized protein</fullName>
    </submittedName>
</protein>
<dbReference type="Proteomes" id="UP001066276">
    <property type="component" value="Chromosome 6"/>
</dbReference>
<gene>
    <name evidence="2" type="ORF">NDU88_003285</name>
</gene>